<evidence type="ECO:0000256" key="2">
    <source>
        <dbReference type="SAM" id="SignalP"/>
    </source>
</evidence>
<sequence>MKNRRIRQKLVVSLAALGLLFPSILISGDANSAIAAPNDANSALDRTNRAAGETRALADDRAAGNPLAGDYIVGGKGDPWPRDVNKPFDTNTVDPQQKLKRCQRSKIALMFDFAPEYTWETMGGIFTTGAAINTRRVPRESDRKNIPSTQDVRKIINIGGDPKRSLRETTYIDINGRSQTERIVRRTDQADQILDIVDKVAGAPVDLGIYTFDKFKATGWMNGGRIVGGHASGNTQDIPATPLDTPDGYETIVNKIKSLDATEDGDRRRSGDGSNWDMAIQKVLQDSWDMVNSGQTPYSDIFLYGPMWTVFEGPNDTRVNENKVLEKLNKYFQELSLMGTDIHFVAVGPAGNNAKWKLEKAFANLERRIDERGTVVPITDGKGRAIPGSGGDTSSDRIIFLTHNPGGYGIGFTFDYSNGAHAQNATITGKFSETIGDLFYQSPCVSVRSEKVDGEFNHLGPRAGATVKFDVNGVNQQINAPLTTNEFGAAEFPTMAMEEQNGRLIDRFQFLGMKQLDPTNPQRDFLTTAFNAKYPGKPPLRCIGYSRNQKPKDITNLVIKSMGKEAGLNVGASGHGITVGASFANHTGANPDYTYVKCAFYSRPIEEIKFNKYADVAPSALGYDISGAEFKVGYTCKDPLDIERGGQNNGKPRVYRGYDSNTGKSNVDNYNINGGLQDNQKLPNPANFKIHTKVQDELEIPLYPFEKRSTTAGQPQSIETQYLTGRDKVITRAPLGTVCNFEEQVKLPPKFDWESFRYKENEWNTTTNDEEGVYDKPELLASVPADNLFDTNTEYRAIAGVKVTDKVTGKLQGNTPITNPRKYESALMSMPAASGKAALIRSQTHYTAQKSAITARVKVDLPAALQNAQLPEQIAVGLKCRYMPDPANPPESLVGTLDYPGTGDLADSIVPLKLVKNNAGGTDGYLAISDSNKNKFFAVGTHCFVQASTEQIKALADAGVARPQSGGQNIPTMDEWLSANHQGWSLSNMTLNSDMCQADYADYYQKHLIRNVPGAKDVRVPKTNGDGSLVFENGKLHQNLYRNGQPLPIAQRPDAPKCSSNTIYVPVGDQAWREDRDPKNTDMQLRLQLNFKIDREPVTFKVDQQLTGEAAFRGNNGSFPWELSCTDPANANNKVDLNGDEEAGTDKNLSFTKGKNDVNNKFTVPANLSCTLKPKLDSITGIDKPNMLKITANQVTFESSAEKAKNPLKVTHNLEFKKADLTVSHTSDVSAMESAHQQEMRDLLKATTIQCRFPWSQDEAGKPNTKSYTYPGTDFPNSPASGEGKTWKISDLPVGTVCSHESTTIVSTTRASVTNEAQPNEVTIAENPASNRIAVTSTFKPLVGEANVSLVLQAKGFALSDPVATAIPKQQTATLRCGAEPVKTVNLNFADGVSTANGNVKLPVGTECTLTLNSGTIANKALKLGAIGFNSTGLDAGVSTSTQGNTYTFTTPATADAGYTIQITAPYSLNTVRLQATVNTYAKQPANARGAAENWQKAFAARNAAAQVKVTAKCYYGADPTDGALTLERTTIANPNGTFATVNFNKEVGVGWKCEFTTNVNGQSGEPAKALKVAGANLLTSPDAAIASGAQPGWSVTGVQPTTGTEPLTSAKFTVGEQAINATYNLGYQMQGATVGMKKKVAGEGVSQILAAKLYAVAYKCTLNGQTVVDDTWYNLSRFNLGAVPNFMQGLPAGADCTFKELAHATNPQDQSDQGAIIENAKWSMAWSATDGPMARDGEQRIPLTEKPVTDKDSGKATGEKEITITLPKDQPAAGNKYLSKQCQDTPQGIDPLNLQINSDASALQNCNTDNDAKAYGNYNQAVAPYVPRKLPENFFGTLSPLNTYNFEKTKLIFEKKLSGDGKALGANDSFGVRVRCYVKQDASTNIGGVDVNTNQSNWTFTVGGNSGLKPNTQFGNTADEQRLMREIPLGYTCEIAEDKFESYDATTSTALTVQRQVGENAPTAITDADFAIASQTPAENEAFKASFPITKSLVGSENGKQIASLITLNNKYTRERTPMVLGQMMSNHDQFNLQKEELGINNYVVSYVCEDPVLKEKVSGAGTATAAEGKAVVYQGVVSLPANNTPPAGSEAISLARIQVDNPEFQAGEPESAQNQRLIDLPVGSRCSFVQHNPGYTLGATAEPANPLDKFKAGDTQLVRLDSRVEHKINGKGMPDNPAKRILLKEMANINDPSAAAVQNIELAAVDPQAAENKRGNFVLFNNSYYVPRVNYSFATYLEGLEGGAQLNGRAVDLHNVAFNYGYKCELPSGANGAPLIPQRLMKAGGWTVKANQQPGEINDIVNTFATKPNPAPAQPGKTVPLEKATNYHTFAPLPVGTACEVRPMAEAGASTPLPKQAVNLLAASNFAAEPSVIANPPQEVLFDASNNELLYNPEFVSITENETGVAVKTPLPRVTFGTDSVIALNASTPMQVVGYQVYDREAATLPTTGIDGFGLYVLLLLVPLLGGAVYLVFRRQEP</sequence>
<reference evidence="4 5" key="1">
    <citation type="submission" date="2023-07" db="EMBL/GenBank/DDBJ databases">
        <title>Sequencing the genomes of 1000 actinobacteria strains.</title>
        <authorList>
            <person name="Klenk H.-P."/>
        </authorList>
    </citation>
    <scope>NUCLEOTIDE SEQUENCE [LARGE SCALE GENOMIC DNA]</scope>
    <source>
        <strain evidence="4 5">DSM 15539</strain>
    </source>
</reference>
<proteinExistence type="predicted"/>
<dbReference type="EMBL" id="JAVDUJ010000001">
    <property type="protein sequence ID" value="MDR6939908.1"/>
    <property type="molecule type" value="Genomic_DNA"/>
</dbReference>
<feature type="signal peptide" evidence="2">
    <location>
        <begin position="1"/>
        <end position="32"/>
    </location>
</feature>
<evidence type="ECO:0000313" key="4">
    <source>
        <dbReference type="EMBL" id="MDR6939908.1"/>
    </source>
</evidence>
<accession>A0ABU1T3G0</accession>
<keyword evidence="5" id="KW-1185">Reference proteome</keyword>
<evidence type="ECO:0000256" key="1">
    <source>
        <dbReference type="SAM" id="Phobius"/>
    </source>
</evidence>
<keyword evidence="1" id="KW-0812">Transmembrane</keyword>
<feature type="domain" description="DUF5979" evidence="3">
    <location>
        <begin position="1638"/>
        <end position="1736"/>
    </location>
</feature>
<feature type="chain" id="PRO_5045056202" description="DUF5979 domain-containing protein" evidence="2">
    <location>
        <begin position="33"/>
        <end position="2480"/>
    </location>
</feature>
<organism evidence="4 5">
    <name type="scientific">Arcanobacterium hippocoleae</name>
    <dbReference type="NCBI Taxonomy" id="149017"/>
    <lineage>
        <taxon>Bacteria</taxon>
        <taxon>Bacillati</taxon>
        <taxon>Actinomycetota</taxon>
        <taxon>Actinomycetes</taxon>
        <taxon>Actinomycetales</taxon>
        <taxon>Actinomycetaceae</taxon>
        <taxon>Arcanobacterium</taxon>
    </lineage>
</organism>
<dbReference type="Proteomes" id="UP001266099">
    <property type="component" value="Unassembled WGS sequence"/>
</dbReference>
<feature type="domain" description="DUF5979" evidence="3">
    <location>
        <begin position="1855"/>
        <end position="1967"/>
    </location>
</feature>
<dbReference type="RefSeq" id="WP_309956960.1">
    <property type="nucleotide sequence ID" value="NZ_JAVDUJ010000001.1"/>
</dbReference>
<protein>
    <recommendedName>
        <fullName evidence="3">DUF5979 domain-containing protein</fullName>
    </recommendedName>
</protein>
<dbReference type="Pfam" id="PF19407">
    <property type="entry name" value="DUF5979"/>
    <property type="match status" value="2"/>
</dbReference>
<keyword evidence="2" id="KW-0732">Signal</keyword>
<gene>
    <name evidence="4" type="ORF">J2S36_001451</name>
</gene>
<dbReference type="InterPro" id="IPR046022">
    <property type="entry name" value="DUF5979"/>
</dbReference>
<feature type="transmembrane region" description="Helical" evidence="1">
    <location>
        <begin position="2455"/>
        <end position="2475"/>
    </location>
</feature>
<name>A0ABU1T3G0_9ACTO</name>
<keyword evidence="1" id="KW-0472">Membrane</keyword>
<comment type="caution">
    <text evidence="4">The sequence shown here is derived from an EMBL/GenBank/DDBJ whole genome shotgun (WGS) entry which is preliminary data.</text>
</comment>
<keyword evidence="1" id="KW-1133">Transmembrane helix</keyword>
<evidence type="ECO:0000259" key="3">
    <source>
        <dbReference type="Pfam" id="PF19407"/>
    </source>
</evidence>
<evidence type="ECO:0000313" key="5">
    <source>
        <dbReference type="Proteomes" id="UP001266099"/>
    </source>
</evidence>